<dbReference type="InterPro" id="IPR011990">
    <property type="entry name" value="TPR-like_helical_dom_sf"/>
</dbReference>
<dbReference type="HOGENOM" id="CLU_000288_125_13_1"/>
<dbReference type="GO" id="GO:0005739">
    <property type="term" value="C:mitochondrion"/>
    <property type="evidence" value="ECO:0007669"/>
    <property type="project" value="UniProtKB-SubCell"/>
</dbReference>
<protein>
    <recommendedName>
        <fullName evidence="9">DUF676 domain-containing protein</fullName>
    </recommendedName>
</protein>
<dbReference type="PANTHER" id="PTHR48182">
    <property type="entry name" value="PROTEIN SERAC1"/>
    <property type="match status" value="1"/>
</dbReference>
<evidence type="ECO:0008006" key="9">
    <source>
        <dbReference type="Google" id="ProtNLM"/>
    </source>
</evidence>
<keyword evidence="8" id="KW-1185">Reference proteome</keyword>
<dbReference type="VEuPathDB" id="FungiDB:SAPIO_CDS0497"/>
<dbReference type="InterPro" id="IPR052374">
    <property type="entry name" value="SERAC1"/>
</dbReference>
<dbReference type="InterPro" id="IPR029058">
    <property type="entry name" value="AB_hydrolase_fold"/>
</dbReference>
<gene>
    <name evidence="7" type="ORF">SAPIO_CDS0497</name>
</gene>
<proteinExistence type="predicted"/>
<dbReference type="InterPro" id="IPR027417">
    <property type="entry name" value="P-loop_NTPase"/>
</dbReference>
<evidence type="ECO:0000256" key="4">
    <source>
        <dbReference type="ARBA" id="ARBA00022824"/>
    </source>
</evidence>
<dbReference type="OrthoDB" id="626167at2759"/>
<name>A0A084GH52_PSEDA</name>
<dbReference type="KEGG" id="sapo:SAPIO_CDS0497"/>
<reference evidence="7 8" key="1">
    <citation type="journal article" date="2014" name="Genome Announc.">
        <title>Draft genome sequence of the pathogenic fungus Scedosporium apiospermum.</title>
        <authorList>
            <person name="Vandeputte P."/>
            <person name="Ghamrawi S."/>
            <person name="Rechenmann M."/>
            <person name="Iltis A."/>
            <person name="Giraud S."/>
            <person name="Fleury M."/>
            <person name="Thornton C."/>
            <person name="Delhaes L."/>
            <person name="Meyer W."/>
            <person name="Papon N."/>
            <person name="Bouchara J.P."/>
        </authorList>
    </citation>
    <scope>NUCLEOTIDE SEQUENCE [LARGE SCALE GENOMIC DNA]</scope>
    <source>
        <strain evidence="7 8">IHEM 14462</strain>
    </source>
</reference>
<comment type="subcellular location">
    <subcellularLocation>
        <location evidence="2">Endoplasmic reticulum</location>
    </subcellularLocation>
    <subcellularLocation>
        <location evidence="3">Membrane</location>
    </subcellularLocation>
    <subcellularLocation>
        <location evidence="1">Mitochondrion</location>
    </subcellularLocation>
</comment>
<dbReference type="EMBL" id="JOWA01000022">
    <property type="protein sequence ID" value="KEZ46664.1"/>
    <property type="molecule type" value="Genomic_DNA"/>
</dbReference>
<keyword evidence="4" id="KW-0256">Endoplasmic reticulum</keyword>
<dbReference type="RefSeq" id="XP_016646463.1">
    <property type="nucleotide sequence ID" value="XM_016783263.1"/>
</dbReference>
<dbReference type="Gene3D" id="1.25.40.10">
    <property type="entry name" value="Tetratricopeptide repeat domain"/>
    <property type="match status" value="1"/>
</dbReference>
<dbReference type="GeneID" id="27718649"/>
<evidence type="ECO:0000256" key="2">
    <source>
        <dbReference type="ARBA" id="ARBA00004240"/>
    </source>
</evidence>
<dbReference type="Proteomes" id="UP000028545">
    <property type="component" value="Unassembled WGS sequence"/>
</dbReference>
<evidence type="ECO:0000256" key="3">
    <source>
        <dbReference type="ARBA" id="ARBA00004370"/>
    </source>
</evidence>
<evidence type="ECO:0000256" key="5">
    <source>
        <dbReference type="ARBA" id="ARBA00023128"/>
    </source>
</evidence>
<dbReference type="AlphaFoldDB" id="A0A084GH52"/>
<keyword evidence="6" id="KW-0472">Membrane</keyword>
<comment type="caution">
    <text evidence="7">The sequence shown here is derived from an EMBL/GenBank/DDBJ whole genome shotgun (WGS) entry which is preliminary data.</text>
</comment>
<dbReference type="GO" id="GO:0005783">
    <property type="term" value="C:endoplasmic reticulum"/>
    <property type="evidence" value="ECO:0007669"/>
    <property type="project" value="UniProtKB-SubCell"/>
</dbReference>
<dbReference type="OMA" id="LAINWHE"/>
<dbReference type="SUPFAM" id="SSF52540">
    <property type="entry name" value="P-loop containing nucleoside triphosphate hydrolases"/>
    <property type="match status" value="1"/>
</dbReference>
<evidence type="ECO:0000313" key="8">
    <source>
        <dbReference type="Proteomes" id="UP000028545"/>
    </source>
</evidence>
<dbReference type="GO" id="GO:0016020">
    <property type="term" value="C:membrane"/>
    <property type="evidence" value="ECO:0007669"/>
    <property type="project" value="UniProtKB-SubCell"/>
</dbReference>
<dbReference type="PANTHER" id="PTHR48182:SF2">
    <property type="entry name" value="PROTEIN SERAC1"/>
    <property type="match status" value="1"/>
</dbReference>
<evidence type="ECO:0000313" key="7">
    <source>
        <dbReference type="EMBL" id="KEZ46664.1"/>
    </source>
</evidence>
<dbReference type="SUPFAM" id="SSF53474">
    <property type="entry name" value="alpha/beta-Hydrolases"/>
    <property type="match status" value="1"/>
</dbReference>
<dbReference type="Gene3D" id="3.40.50.300">
    <property type="entry name" value="P-loop containing nucleotide triphosphate hydrolases"/>
    <property type="match status" value="1"/>
</dbReference>
<dbReference type="Gene3D" id="3.40.50.1820">
    <property type="entry name" value="alpha/beta hydrolase"/>
    <property type="match status" value="1"/>
</dbReference>
<organism evidence="7 8">
    <name type="scientific">Pseudallescheria apiosperma</name>
    <name type="common">Scedosporium apiospermum</name>
    <dbReference type="NCBI Taxonomy" id="563466"/>
    <lineage>
        <taxon>Eukaryota</taxon>
        <taxon>Fungi</taxon>
        <taxon>Dikarya</taxon>
        <taxon>Ascomycota</taxon>
        <taxon>Pezizomycotina</taxon>
        <taxon>Sordariomycetes</taxon>
        <taxon>Hypocreomycetidae</taxon>
        <taxon>Microascales</taxon>
        <taxon>Microascaceae</taxon>
        <taxon>Scedosporium</taxon>
    </lineage>
</organism>
<evidence type="ECO:0000256" key="6">
    <source>
        <dbReference type="ARBA" id="ARBA00023136"/>
    </source>
</evidence>
<evidence type="ECO:0000256" key="1">
    <source>
        <dbReference type="ARBA" id="ARBA00004173"/>
    </source>
</evidence>
<accession>A0A084GH52</accession>
<sequence length="1197" mass="131971">MKTLSLRRLSSHGTRLLKRALSPEPRNYDDDDSKNLSLFGRLDPSAEVPVEVTSELKVLHDPVLGSAPTVDIIAVHGLGDGFETWESAQDGSCWLTSLVHRDIPTARILTFRHSPDLLTPNISSVRDSVHERADRLLDSLRKLYAGGNSDGDDGAQRNLTPPPIIFISHSLGGLIVQRALIIAEESRDADARQVFLATRGLVYFGVPAPAQLRRVLGDVSRLLQARSGAGRRGRGRDEKSWGTDAALLEEGLKGLDAVVDRLHPVSVCFCEALPTAGLKGQLVVDIGSTTPAAERVLLQRSHVDLMRFNGKQDEGYTALKEWVDLILSGVVSLPSWLAPEYIAGIADRKTNASAASSLLTLTEPLQVYDQASFLRTDFDIRPEYPSPSPYHVRHHLLEDLTTQFTKLSACHSVACVALTGYRDVGKTFLARHFARITSKASDRPVFWLNASSRETLSVSYLELGRTIFEYYWAKYHSSDTLLQPGDGGPSDDTPRARLRATLGFSDIDSLLEGRDFNQLDQVAVNSSIKAVINWLLREGNDQWLLVLDNVSDVADLVEFLPLTLNGWILLVSQKKDFDIGVLGMGRLEVPIWSEEEAYELLLAEAGRTHHPCEEQAGLDIVHSLNFRPSLICHTAASIREKSLSFHNYYTTTDALATSALVDLEEHPRRDQLADVLGVASLLSDTPIPLDLLISIENAIGARLSTDVTSAWWVSKSSVSPFGIPPSFLAKLPQICPTKTKLSPAHKAPQARRPRLTETLKQLNLLTQLSSPPHHFVLPPTIRAHFLQTPRPRHAWLALSALASAIQRQTLFDSPTLSEIHASSRLLLPHARALYPLALQLFPTTSTTPPSSPSPFKPEKRDPQRIDWHLIGHLAASQGDASLAINWHEFTLRRNTAIRSSSSSSLDPVQDLETIISLSQLCKQSGDIPRYNELIQSIHLTNDILATNPDLFFRTRLARATHLAENNLLGHAALELDDLSRIYPADDAPSSASKLTRSRHILALHSLSVILKLAGRTDEASAIYARLHPLYAAHLPSPSHPTVLDTLEEHAHALQEGSALHILDAQKILQRTLRVKTTSLGPSHPSVLLAQTHLAGLYESILDYASSEDLYERALPRMEDVLGEHHVAYLAAKENLALSYWSRAQGDEKKSGEKEEGEMKEWAVGLLRDVLRGREEIGMVGEAEGTRERLGDMLGGGE</sequence>
<keyword evidence="5" id="KW-0496">Mitochondrion</keyword>
<dbReference type="SUPFAM" id="SSF48452">
    <property type="entry name" value="TPR-like"/>
    <property type="match status" value="1"/>
</dbReference>